<sequence>MSPQSRLKGEFPLGGTARSAKGGNMSPQSRLKGEFPLGGTARSAKGAI</sequence>
<organism evidence="2 3">
    <name type="scientific">Bordetella ansorpii</name>
    <dbReference type="NCBI Taxonomy" id="288768"/>
    <lineage>
        <taxon>Bacteria</taxon>
        <taxon>Pseudomonadati</taxon>
        <taxon>Pseudomonadota</taxon>
        <taxon>Betaproteobacteria</taxon>
        <taxon>Burkholderiales</taxon>
        <taxon>Alcaligenaceae</taxon>
        <taxon>Bordetella</taxon>
    </lineage>
</organism>
<evidence type="ECO:0000256" key="1">
    <source>
        <dbReference type="SAM" id="MobiDB-lite"/>
    </source>
</evidence>
<dbReference type="EMBL" id="FKIF01000001">
    <property type="protein sequence ID" value="SAI65926.1"/>
    <property type="molecule type" value="Genomic_DNA"/>
</dbReference>
<reference evidence="2 3" key="1">
    <citation type="submission" date="2016-04" db="EMBL/GenBank/DDBJ databases">
        <authorList>
            <consortium name="Pathogen Informatics"/>
        </authorList>
    </citation>
    <scope>NUCLEOTIDE SEQUENCE [LARGE SCALE GENOMIC DNA]</scope>
    <source>
        <strain evidence="2 3">H050680373</strain>
    </source>
</reference>
<evidence type="ECO:0000313" key="2">
    <source>
        <dbReference type="EMBL" id="SAI65926.1"/>
    </source>
</evidence>
<keyword evidence="3" id="KW-1185">Reference proteome</keyword>
<protein>
    <submittedName>
        <fullName evidence="2">Uncharacterized protein</fullName>
    </submittedName>
</protein>
<feature type="region of interest" description="Disordered" evidence="1">
    <location>
        <begin position="1"/>
        <end position="48"/>
    </location>
</feature>
<evidence type="ECO:0000313" key="3">
    <source>
        <dbReference type="Proteomes" id="UP000076848"/>
    </source>
</evidence>
<dbReference type="Proteomes" id="UP000076848">
    <property type="component" value="Unassembled WGS sequence"/>
</dbReference>
<dbReference type="AlphaFoldDB" id="A0A157S7P1"/>
<accession>A0A157S7P1</accession>
<gene>
    <name evidence="2" type="ORF">SAMEA3906486_00680</name>
</gene>
<name>A0A157S7P1_9BORD</name>
<dbReference type="STRING" id="288768.SAMEA3906486_00680"/>
<proteinExistence type="predicted"/>